<name>A0A0C9YPX4_9AGAM</name>
<gene>
    <name evidence="1" type="ORF">PISMIDRAFT_686935</name>
</gene>
<protein>
    <submittedName>
        <fullName evidence="1">Unplaced genomic scaffold scaffold_191, whole genome shotgun sequence</fullName>
    </submittedName>
</protein>
<dbReference type="AlphaFoldDB" id="A0A0C9YPX4"/>
<dbReference type="HOGENOM" id="CLU_2639001_0_0_1"/>
<evidence type="ECO:0000313" key="2">
    <source>
        <dbReference type="Proteomes" id="UP000054018"/>
    </source>
</evidence>
<organism evidence="1 2">
    <name type="scientific">Pisolithus microcarpus 441</name>
    <dbReference type="NCBI Taxonomy" id="765257"/>
    <lineage>
        <taxon>Eukaryota</taxon>
        <taxon>Fungi</taxon>
        <taxon>Dikarya</taxon>
        <taxon>Basidiomycota</taxon>
        <taxon>Agaricomycotina</taxon>
        <taxon>Agaricomycetes</taxon>
        <taxon>Agaricomycetidae</taxon>
        <taxon>Boletales</taxon>
        <taxon>Sclerodermatineae</taxon>
        <taxon>Pisolithaceae</taxon>
        <taxon>Pisolithus</taxon>
    </lineage>
</organism>
<evidence type="ECO:0000313" key="1">
    <source>
        <dbReference type="EMBL" id="KIK15859.1"/>
    </source>
</evidence>
<dbReference type="Proteomes" id="UP000054018">
    <property type="component" value="Unassembled WGS sequence"/>
</dbReference>
<reference evidence="2" key="2">
    <citation type="submission" date="2015-01" db="EMBL/GenBank/DDBJ databases">
        <title>Evolutionary Origins and Diversification of the Mycorrhizal Mutualists.</title>
        <authorList>
            <consortium name="DOE Joint Genome Institute"/>
            <consortium name="Mycorrhizal Genomics Consortium"/>
            <person name="Kohler A."/>
            <person name="Kuo A."/>
            <person name="Nagy L.G."/>
            <person name="Floudas D."/>
            <person name="Copeland A."/>
            <person name="Barry K.W."/>
            <person name="Cichocki N."/>
            <person name="Veneault-Fourrey C."/>
            <person name="LaButti K."/>
            <person name="Lindquist E.A."/>
            <person name="Lipzen A."/>
            <person name="Lundell T."/>
            <person name="Morin E."/>
            <person name="Murat C."/>
            <person name="Riley R."/>
            <person name="Ohm R."/>
            <person name="Sun H."/>
            <person name="Tunlid A."/>
            <person name="Henrissat B."/>
            <person name="Grigoriev I.V."/>
            <person name="Hibbett D.S."/>
            <person name="Martin F."/>
        </authorList>
    </citation>
    <scope>NUCLEOTIDE SEQUENCE [LARGE SCALE GENOMIC DNA]</scope>
    <source>
        <strain evidence="2">441</strain>
    </source>
</reference>
<sequence>MALFKAELTAFIRDSGSVSLTCSLSLSIHVSLSTLLGKFLRSSHTSSPCLSSELTLFGHFSDQCACLTPISSLQSTS</sequence>
<proteinExistence type="predicted"/>
<keyword evidence="2" id="KW-1185">Reference proteome</keyword>
<reference evidence="1 2" key="1">
    <citation type="submission" date="2014-04" db="EMBL/GenBank/DDBJ databases">
        <authorList>
            <consortium name="DOE Joint Genome Institute"/>
            <person name="Kuo A."/>
            <person name="Kohler A."/>
            <person name="Costa M.D."/>
            <person name="Nagy L.G."/>
            <person name="Floudas D."/>
            <person name="Copeland A."/>
            <person name="Barry K.W."/>
            <person name="Cichocki N."/>
            <person name="Veneault-Fourrey C."/>
            <person name="LaButti K."/>
            <person name="Lindquist E.A."/>
            <person name="Lipzen A."/>
            <person name="Lundell T."/>
            <person name="Morin E."/>
            <person name="Murat C."/>
            <person name="Sun H."/>
            <person name="Tunlid A."/>
            <person name="Henrissat B."/>
            <person name="Grigoriev I.V."/>
            <person name="Hibbett D.S."/>
            <person name="Martin F."/>
            <person name="Nordberg H.P."/>
            <person name="Cantor M.N."/>
            <person name="Hua S.X."/>
        </authorList>
    </citation>
    <scope>NUCLEOTIDE SEQUENCE [LARGE SCALE GENOMIC DNA]</scope>
    <source>
        <strain evidence="1 2">441</strain>
    </source>
</reference>
<accession>A0A0C9YPX4</accession>
<dbReference type="EMBL" id="KN833875">
    <property type="protein sequence ID" value="KIK15859.1"/>
    <property type="molecule type" value="Genomic_DNA"/>
</dbReference>